<dbReference type="SUPFAM" id="SSF46561">
    <property type="entry name" value="Ribosomal protein L29 (L29p)"/>
    <property type="match status" value="1"/>
</dbReference>
<evidence type="ECO:0000256" key="3">
    <source>
        <dbReference type="ARBA" id="ARBA00023274"/>
    </source>
</evidence>
<dbReference type="HAMAP" id="MF_00374">
    <property type="entry name" value="Ribosomal_uL29"/>
    <property type="match status" value="1"/>
</dbReference>
<accession>A0A399STS5</accession>
<evidence type="ECO:0000256" key="5">
    <source>
        <dbReference type="HAMAP-Rule" id="MF_00374"/>
    </source>
</evidence>
<gene>
    <name evidence="5" type="primary">rpmC</name>
    <name evidence="6" type="ORF">D1614_19675</name>
</gene>
<dbReference type="Pfam" id="PF00831">
    <property type="entry name" value="Ribosomal_L29"/>
    <property type="match status" value="1"/>
</dbReference>
<dbReference type="GO" id="GO:1990904">
    <property type="term" value="C:ribonucleoprotein complex"/>
    <property type="evidence" value="ECO:0007669"/>
    <property type="project" value="UniProtKB-KW"/>
</dbReference>
<organism evidence="6 7">
    <name type="scientific">Maribellus luteus</name>
    <dbReference type="NCBI Taxonomy" id="2305463"/>
    <lineage>
        <taxon>Bacteria</taxon>
        <taxon>Pseudomonadati</taxon>
        <taxon>Bacteroidota</taxon>
        <taxon>Bacteroidia</taxon>
        <taxon>Marinilabiliales</taxon>
        <taxon>Prolixibacteraceae</taxon>
        <taxon>Maribellus</taxon>
    </lineage>
</organism>
<evidence type="ECO:0000256" key="2">
    <source>
        <dbReference type="ARBA" id="ARBA00022980"/>
    </source>
</evidence>
<reference evidence="6 7" key="1">
    <citation type="submission" date="2018-08" db="EMBL/GenBank/DDBJ databases">
        <title>Pallidiluteibacterium maritimus gen. nov., sp. nov., isolated from coastal sediment.</title>
        <authorList>
            <person name="Zhou L.Y."/>
        </authorList>
    </citation>
    <scope>NUCLEOTIDE SEQUENCE [LARGE SCALE GENOMIC DNA]</scope>
    <source>
        <strain evidence="6 7">XSD2</strain>
    </source>
</reference>
<name>A0A399STS5_9BACT</name>
<dbReference type="InterPro" id="IPR036049">
    <property type="entry name" value="Ribosomal_uL29_sf"/>
</dbReference>
<dbReference type="NCBIfam" id="TIGR00012">
    <property type="entry name" value="L29"/>
    <property type="match status" value="1"/>
</dbReference>
<evidence type="ECO:0000256" key="4">
    <source>
        <dbReference type="ARBA" id="ARBA00035204"/>
    </source>
</evidence>
<protein>
    <recommendedName>
        <fullName evidence="4 5">Large ribosomal subunit protein uL29</fullName>
    </recommendedName>
</protein>
<dbReference type="AlphaFoldDB" id="A0A399STS5"/>
<dbReference type="PROSITE" id="PS00579">
    <property type="entry name" value="RIBOSOMAL_L29"/>
    <property type="match status" value="1"/>
</dbReference>
<sequence length="67" mass="7927">MKITEIKELTSKEIVERLQSEKETLVRLRLNHAVSPLENTNKLRESKQTIARLNTVLRERELNENQN</sequence>
<dbReference type="GO" id="GO:0006412">
    <property type="term" value="P:translation"/>
    <property type="evidence" value="ECO:0007669"/>
    <property type="project" value="UniProtKB-UniRule"/>
</dbReference>
<evidence type="ECO:0000256" key="1">
    <source>
        <dbReference type="ARBA" id="ARBA00009254"/>
    </source>
</evidence>
<dbReference type="InterPro" id="IPR018254">
    <property type="entry name" value="Ribosomal_uL29_CS"/>
</dbReference>
<keyword evidence="7" id="KW-1185">Reference proteome</keyword>
<dbReference type="CDD" id="cd00427">
    <property type="entry name" value="Ribosomal_L29_HIP"/>
    <property type="match status" value="1"/>
</dbReference>
<comment type="similarity">
    <text evidence="1 5">Belongs to the universal ribosomal protein uL29 family.</text>
</comment>
<comment type="caution">
    <text evidence="6">The sequence shown here is derived from an EMBL/GenBank/DDBJ whole genome shotgun (WGS) entry which is preliminary data.</text>
</comment>
<dbReference type="RefSeq" id="WP_119439698.1">
    <property type="nucleotide sequence ID" value="NZ_QWGR01000016.1"/>
</dbReference>
<dbReference type="InterPro" id="IPR001854">
    <property type="entry name" value="Ribosomal_uL29"/>
</dbReference>
<evidence type="ECO:0000313" key="6">
    <source>
        <dbReference type="EMBL" id="RIJ46194.1"/>
    </source>
</evidence>
<evidence type="ECO:0000313" key="7">
    <source>
        <dbReference type="Proteomes" id="UP000265926"/>
    </source>
</evidence>
<dbReference type="GO" id="GO:0003735">
    <property type="term" value="F:structural constituent of ribosome"/>
    <property type="evidence" value="ECO:0007669"/>
    <property type="project" value="InterPro"/>
</dbReference>
<proteinExistence type="inferred from homology"/>
<dbReference type="Proteomes" id="UP000265926">
    <property type="component" value="Unassembled WGS sequence"/>
</dbReference>
<dbReference type="OrthoDB" id="5296761at2"/>
<keyword evidence="3 5" id="KW-0687">Ribonucleoprotein</keyword>
<dbReference type="Gene3D" id="1.10.287.310">
    <property type="match status" value="1"/>
</dbReference>
<keyword evidence="2 5" id="KW-0689">Ribosomal protein</keyword>
<dbReference type="EMBL" id="QWGR01000016">
    <property type="protein sequence ID" value="RIJ46194.1"/>
    <property type="molecule type" value="Genomic_DNA"/>
</dbReference>
<dbReference type="GO" id="GO:0005840">
    <property type="term" value="C:ribosome"/>
    <property type="evidence" value="ECO:0007669"/>
    <property type="project" value="UniProtKB-KW"/>
</dbReference>